<comment type="similarity">
    <text evidence="3">Belongs to the wax synthase family.</text>
</comment>
<comment type="subcellular location">
    <subcellularLocation>
        <location evidence="1">Membrane</location>
        <topology evidence="1">Multi-pass membrane protein</topology>
    </subcellularLocation>
</comment>
<feature type="transmembrane region" description="Helical" evidence="8">
    <location>
        <begin position="40"/>
        <end position="59"/>
    </location>
</feature>
<comment type="pathway">
    <text evidence="2">Secondary metabolite biosynthesis.</text>
</comment>
<dbReference type="InterPro" id="IPR044851">
    <property type="entry name" value="Wax_synthase"/>
</dbReference>
<proteinExistence type="inferred from homology"/>
<evidence type="ECO:0000256" key="1">
    <source>
        <dbReference type="ARBA" id="ARBA00004141"/>
    </source>
</evidence>
<name>A0A9P4HNE9_9PEZI</name>
<reference evidence="10" key="1">
    <citation type="journal article" date="2020" name="Stud. Mycol.">
        <title>101 Dothideomycetes genomes: a test case for predicting lifestyles and emergence of pathogens.</title>
        <authorList>
            <person name="Haridas S."/>
            <person name="Albert R."/>
            <person name="Binder M."/>
            <person name="Bloem J."/>
            <person name="Labutti K."/>
            <person name="Salamov A."/>
            <person name="Andreopoulos B."/>
            <person name="Baker S."/>
            <person name="Barry K."/>
            <person name="Bills G."/>
            <person name="Bluhm B."/>
            <person name="Cannon C."/>
            <person name="Castanera R."/>
            <person name="Culley D."/>
            <person name="Daum C."/>
            <person name="Ezra D."/>
            <person name="Gonzalez J."/>
            <person name="Henrissat B."/>
            <person name="Kuo A."/>
            <person name="Liang C."/>
            <person name="Lipzen A."/>
            <person name="Lutzoni F."/>
            <person name="Magnuson J."/>
            <person name="Mondo S."/>
            <person name="Nolan M."/>
            <person name="Ohm R."/>
            <person name="Pangilinan J."/>
            <person name="Park H.-J."/>
            <person name="Ramirez L."/>
            <person name="Alfaro M."/>
            <person name="Sun H."/>
            <person name="Tritt A."/>
            <person name="Yoshinaga Y."/>
            <person name="Zwiers L.-H."/>
            <person name="Turgeon B."/>
            <person name="Goodwin S."/>
            <person name="Spatafora J."/>
            <person name="Crous P."/>
            <person name="Grigoriev I."/>
        </authorList>
    </citation>
    <scope>NUCLEOTIDE SEQUENCE</scope>
    <source>
        <strain evidence="10">CBS 121410</strain>
    </source>
</reference>
<dbReference type="EMBL" id="ML978736">
    <property type="protein sequence ID" value="KAF2084895.1"/>
    <property type="molecule type" value="Genomic_DNA"/>
</dbReference>
<dbReference type="GO" id="GO:0008374">
    <property type="term" value="F:O-acyltransferase activity"/>
    <property type="evidence" value="ECO:0007669"/>
    <property type="project" value="InterPro"/>
</dbReference>
<evidence type="ECO:0000256" key="5">
    <source>
        <dbReference type="ARBA" id="ARBA00022692"/>
    </source>
</evidence>
<keyword evidence="6 8" id="KW-1133">Transmembrane helix</keyword>
<protein>
    <recommendedName>
        <fullName evidence="9">Wax synthase domain-containing protein</fullName>
    </recommendedName>
</protein>
<evidence type="ECO:0000256" key="8">
    <source>
        <dbReference type="SAM" id="Phobius"/>
    </source>
</evidence>
<comment type="caution">
    <text evidence="10">The sequence shown here is derived from an EMBL/GenBank/DDBJ whole genome shotgun (WGS) entry which is preliminary data.</text>
</comment>
<evidence type="ECO:0000256" key="7">
    <source>
        <dbReference type="ARBA" id="ARBA00023136"/>
    </source>
</evidence>
<evidence type="ECO:0000256" key="3">
    <source>
        <dbReference type="ARBA" id="ARBA00007282"/>
    </source>
</evidence>
<feature type="transmembrane region" description="Helical" evidence="8">
    <location>
        <begin position="320"/>
        <end position="342"/>
    </location>
</feature>
<keyword evidence="5 8" id="KW-0812">Transmembrane</keyword>
<organism evidence="10 11">
    <name type="scientific">Saccharata proteae CBS 121410</name>
    <dbReference type="NCBI Taxonomy" id="1314787"/>
    <lineage>
        <taxon>Eukaryota</taxon>
        <taxon>Fungi</taxon>
        <taxon>Dikarya</taxon>
        <taxon>Ascomycota</taxon>
        <taxon>Pezizomycotina</taxon>
        <taxon>Dothideomycetes</taxon>
        <taxon>Dothideomycetes incertae sedis</taxon>
        <taxon>Botryosphaeriales</taxon>
        <taxon>Saccharataceae</taxon>
        <taxon>Saccharata</taxon>
    </lineage>
</organism>
<sequence length="452" mass="50235">MNSTTTQAAIWATDPAHPIVADGSLENFEDTYVATSDFSAQQYAIMAVLAVPFVLSFHPKSTVRKVLYFLPMLLLIKAWFVPGKTSWDYQFGLLLTSWTWRVIDRLYFNDPEATFHRVGIDDKPGHGPSTYDPISKFIWALELIVVTRGIGWNWQVSSIPPHTTTKKGPFLLMKLRKAVLTYLGLHLSVQCSDFLLQLGAGTPPFPVPEMVQRVLLSTLFLHAFMYTSWAYMVYASLSLPENLFALFFVGLGVGGKWAQPEAWPSVFGPISKSYSFRSLWSKWWHQNCRRTCGTLGAFVVKKTPYLNKPQTKTAKYTRRYLQVLCVFVLSGIIHAGGSIYMATRDGNFNDGGNMMGFLYQAAIMIAEDLVYQHLGLGQDAGAPSLSRRLLGYAYVHGYALYAVPQLKVLKLAHDSGLVAAGGVYMPGVKMCGLGAHGIIKNPFTTLVGTLNN</sequence>
<evidence type="ECO:0000259" key="9">
    <source>
        <dbReference type="Pfam" id="PF13813"/>
    </source>
</evidence>
<dbReference type="Proteomes" id="UP000799776">
    <property type="component" value="Unassembled WGS sequence"/>
</dbReference>
<evidence type="ECO:0000256" key="4">
    <source>
        <dbReference type="ARBA" id="ARBA00022679"/>
    </source>
</evidence>
<dbReference type="AlphaFoldDB" id="A0A9P4HNE9"/>
<dbReference type="GO" id="GO:0016020">
    <property type="term" value="C:membrane"/>
    <property type="evidence" value="ECO:0007669"/>
    <property type="project" value="UniProtKB-SubCell"/>
</dbReference>
<gene>
    <name evidence="10" type="ORF">K490DRAFT_59214</name>
</gene>
<feature type="transmembrane region" description="Helical" evidence="8">
    <location>
        <begin position="66"/>
        <end position="82"/>
    </location>
</feature>
<evidence type="ECO:0000313" key="11">
    <source>
        <dbReference type="Proteomes" id="UP000799776"/>
    </source>
</evidence>
<dbReference type="InterPro" id="IPR032805">
    <property type="entry name" value="Wax_synthase_dom"/>
</dbReference>
<dbReference type="Pfam" id="PF13813">
    <property type="entry name" value="MBOAT_2"/>
    <property type="match status" value="1"/>
</dbReference>
<evidence type="ECO:0000256" key="2">
    <source>
        <dbReference type="ARBA" id="ARBA00005179"/>
    </source>
</evidence>
<accession>A0A9P4HNE9</accession>
<keyword evidence="11" id="KW-1185">Reference proteome</keyword>
<dbReference type="GO" id="GO:0006629">
    <property type="term" value="P:lipid metabolic process"/>
    <property type="evidence" value="ECO:0007669"/>
    <property type="project" value="InterPro"/>
</dbReference>
<evidence type="ECO:0000313" key="10">
    <source>
        <dbReference type="EMBL" id="KAF2084895.1"/>
    </source>
</evidence>
<dbReference type="PANTHER" id="PTHR31595">
    <property type="entry name" value="LONG-CHAIN-ALCOHOL O-FATTY-ACYLTRANSFERASE 3-RELATED"/>
    <property type="match status" value="1"/>
</dbReference>
<keyword evidence="7 8" id="KW-0472">Membrane</keyword>
<keyword evidence="4" id="KW-0808">Transferase</keyword>
<evidence type="ECO:0000256" key="6">
    <source>
        <dbReference type="ARBA" id="ARBA00022989"/>
    </source>
</evidence>
<dbReference type="PANTHER" id="PTHR31595:SF57">
    <property type="entry name" value="OS04G0481900 PROTEIN"/>
    <property type="match status" value="1"/>
</dbReference>
<dbReference type="OrthoDB" id="1077582at2759"/>
<feature type="domain" description="Wax synthase" evidence="9">
    <location>
        <begin position="263"/>
        <end position="344"/>
    </location>
</feature>